<keyword evidence="3" id="KW-0732">Signal</keyword>
<comment type="subcellular location">
    <subcellularLocation>
        <location evidence="1">Membrane</location>
        <topology evidence="1">Single-pass membrane protein</topology>
    </subcellularLocation>
</comment>
<evidence type="ECO:0000256" key="4">
    <source>
        <dbReference type="ARBA" id="ARBA00022737"/>
    </source>
</evidence>
<organism evidence="11 12">
    <name type="scientific">Cryptolaemus montrouzieri</name>
    <dbReference type="NCBI Taxonomy" id="559131"/>
    <lineage>
        <taxon>Eukaryota</taxon>
        <taxon>Metazoa</taxon>
        <taxon>Ecdysozoa</taxon>
        <taxon>Arthropoda</taxon>
        <taxon>Hexapoda</taxon>
        <taxon>Insecta</taxon>
        <taxon>Pterygota</taxon>
        <taxon>Neoptera</taxon>
        <taxon>Endopterygota</taxon>
        <taxon>Coleoptera</taxon>
        <taxon>Polyphaga</taxon>
        <taxon>Cucujiformia</taxon>
        <taxon>Coccinelloidea</taxon>
        <taxon>Coccinellidae</taxon>
        <taxon>Scymninae</taxon>
        <taxon>Scymnini</taxon>
        <taxon>Cryptolaemus</taxon>
    </lineage>
</organism>
<dbReference type="FunFam" id="2.60.40.10:FF:000017">
    <property type="entry name" value="Down syndrome cell adhesion molecule b"/>
    <property type="match status" value="1"/>
</dbReference>
<keyword evidence="2" id="KW-0812">Transmembrane</keyword>
<protein>
    <recommendedName>
        <fullName evidence="10">Ig-like domain-containing protein</fullName>
    </recommendedName>
</protein>
<dbReference type="InterPro" id="IPR013783">
    <property type="entry name" value="Ig-like_fold"/>
</dbReference>
<dbReference type="InterPro" id="IPR050958">
    <property type="entry name" value="Cell_Adh-Cytoskel_Orgn"/>
</dbReference>
<keyword evidence="6" id="KW-1133">Transmembrane helix</keyword>
<evidence type="ECO:0000256" key="2">
    <source>
        <dbReference type="ARBA" id="ARBA00022692"/>
    </source>
</evidence>
<dbReference type="EMBL" id="JABFTP020000021">
    <property type="protein sequence ID" value="KAL3270302.1"/>
    <property type="molecule type" value="Genomic_DNA"/>
</dbReference>
<evidence type="ECO:0000256" key="7">
    <source>
        <dbReference type="ARBA" id="ARBA00023136"/>
    </source>
</evidence>
<dbReference type="InterPro" id="IPR003598">
    <property type="entry name" value="Ig_sub2"/>
</dbReference>
<evidence type="ECO:0000313" key="11">
    <source>
        <dbReference type="EMBL" id="KAL3270302.1"/>
    </source>
</evidence>
<evidence type="ECO:0000256" key="5">
    <source>
        <dbReference type="ARBA" id="ARBA00022889"/>
    </source>
</evidence>
<dbReference type="PANTHER" id="PTHR45080">
    <property type="entry name" value="CONTACTIN 5"/>
    <property type="match status" value="1"/>
</dbReference>
<dbReference type="SMART" id="SM00408">
    <property type="entry name" value="IGc2"/>
    <property type="match status" value="1"/>
</dbReference>
<evidence type="ECO:0000259" key="10">
    <source>
        <dbReference type="PROSITE" id="PS50835"/>
    </source>
</evidence>
<dbReference type="SMART" id="SM00409">
    <property type="entry name" value="IG"/>
    <property type="match status" value="1"/>
</dbReference>
<dbReference type="InterPro" id="IPR003599">
    <property type="entry name" value="Ig_sub"/>
</dbReference>
<evidence type="ECO:0000256" key="3">
    <source>
        <dbReference type="ARBA" id="ARBA00022729"/>
    </source>
</evidence>
<evidence type="ECO:0000313" key="12">
    <source>
        <dbReference type="Proteomes" id="UP001516400"/>
    </source>
</evidence>
<keyword evidence="9" id="KW-0393">Immunoglobulin domain</keyword>
<keyword evidence="7" id="KW-0472">Membrane</keyword>
<dbReference type="SUPFAM" id="SSF48726">
    <property type="entry name" value="Immunoglobulin"/>
    <property type="match status" value="1"/>
</dbReference>
<keyword evidence="8" id="KW-1015">Disulfide bond</keyword>
<keyword evidence="4" id="KW-0677">Repeat</keyword>
<dbReference type="GO" id="GO:0007155">
    <property type="term" value="P:cell adhesion"/>
    <property type="evidence" value="ECO:0007669"/>
    <property type="project" value="UniProtKB-KW"/>
</dbReference>
<dbReference type="Pfam" id="PF13927">
    <property type="entry name" value="Ig_3"/>
    <property type="match status" value="1"/>
</dbReference>
<evidence type="ECO:0000256" key="6">
    <source>
        <dbReference type="ARBA" id="ARBA00022989"/>
    </source>
</evidence>
<feature type="non-terminal residue" evidence="11">
    <location>
        <position position="1"/>
    </location>
</feature>
<dbReference type="InterPro" id="IPR036179">
    <property type="entry name" value="Ig-like_dom_sf"/>
</dbReference>
<dbReference type="GO" id="GO:0048812">
    <property type="term" value="P:neuron projection morphogenesis"/>
    <property type="evidence" value="ECO:0007669"/>
    <property type="project" value="UniProtKB-ARBA"/>
</dbReference>
<dbReference type="Proteomes" id="UP001516400">
    <property type="component" value="Unassembled WGS sequence"/>
</dbReference>
<proteinExistence type="predicted"/>
<sequence length="97" mass="10371">LPHIAPFDSGDDSINFGESVSLTCNVHKGDTPIEITWYLNNRTLHDSSDFSIGKAGKKTSTLSIDSVQNLHAGTYTCVARNSVGSTSFSTDLHVNGT</sequence>
<dbReference type="PANTHER" id="PTHR45080:SF8">
    <property type="entry name" value="IG-LIKE DOMAIN-CONTAINING PROTEIN"/>
    <property type="match status" value="1"/>
</dbReference>
<gene>
    <name evidence="11" type="ORF">HHI36_009353</name>
</gene>
<name>A0ABD2MVG9_9CUCU</name>
<dbReference type="GO" id="GO:0016020">
    <property type="term" value="C:membrane"/>
    <property type="evidence" value="ECO:0007669"/>
    <property type="project" value="UniProtKB-SubCell"/>
</dbReference>
<comment type="caution">
    <text evidence="11">The sequence shown here is derived from an EMBL/GenBank/DDBJ whole genome shotgun (WGS) entry which is preliminary data.</text>
</comment>
<keyword evidence="5" id="KW-0130">Cell adhesion</keyword>
<dbReference type="Gene3D" id="2.60.40.10">
    <property type="entry name" value="Immunoglobulins"/>
    <property type="match status" value="1"/>
</dbReference>
<reference evidence="11 12" key="1">
    <citation type="journal article" date="2021" name="BMC Biol.">
        <title>Horizontally acquired antibacterial genes associated with adaptive radiation of ladybird beetles.</title>
        <authorList>
            <person name="Li H.S."/>
            <person name="Tang X.F."/>
            <person name="Huang Y.H."/>
            <person name="Xu Z.Y."/>
            <person name="Chen M.L."/>
            <person name="Du X.Y."/>
            <person name="Qiu B.Y."/>
            <person name="Chen P.T."/>
            <person name="Zhang W."/>
            <person name="Slipinski A."/>
            <person name="Escalona H.E."/>
            <person name="Waterhouse R.M."/>
            <person name="Zwick A."/>
            <person name="Pang H."/>
        </authorList>
    </citation>
    <scope>NUCLEOTIDE SEQUENCE [LARGE SCALE GENOMIC DNA]</scope>
    <source>
        <strain evidence="11">SYSU2018</strain>
    </source>
</reference>
<dbReference type="InterPro" id="IPR007110">
    <property type="entry name" value="Ig-like_dom"/>
</dbReference>
<evidence type="ECO:0000256" key="9">
    <source>
        <dbReference type="ARBA" id="ARBA00023319"/>
    </source>
</evidence>
<keyword evidence="12" id="KW-1185">Reference proteome</keyword>
<evidence type="ECO:0000256" key="8">
    <source>
        <dbReference type="ARBA" id="ARBA00023157"/>
    </source>
</evidence>
<accession>A0ABD2MVG9</accession>
<dbReference type="AlphaFoldDB" id="A0ABD2MVG9"/>
<dbReference type="PROSITE" id="PS50835">
    <property type="entry name" value="IG_LIKE"/>
    <property type="match status" value="1"/>
</dbReference>
<feature type="domain" description="Ig-like" evidence="10">
    <location>
        <begin position="2"/>
        <end position="95"/>
    </location>
</feature>
<evidence type="ECO:0000256" key="1">
    <source>
        <dbReference type="ARBA" id="ARBA00004167"/>
    </source>
</evidence>